<organism evidence="1 2">
    <name type="scientific">Leptospira mayottensis 200901122</name>
    <dbReference type="NCBI Taxonomy" id="1193010"/>
    <lineage>
        <taxon>Bacteria</taxon>
        <taxon>Pseudomonadati</taxon>
        <taxon>Spirochaetota</taxon>
        <taxon>Spirochaetia</taxon>
        <taxon>Leptospirales</taxon>
        <taxon>Leptospiraceae</taxon>
        <taxon>Leptospira</taxon>
    </lineage>
</organism>
<dbReference type="Proteomes" id="UP000001343">
    <property type="component" value="Unassembled WGS sequence"/>
</dbReference>
<sequence length="294" mass="33751">MSKNPVPSNSNFPTFLFAEFLESQPPNQISEIKNLFTKKDYNYYPSEYILNLPEIQLHCSNDLCNGTRFFRSIETDPILINVNQTNLYITYQCSNCQKYQKIFSLFLFINAESNSNIKSYAFKFGEFPNFGPVTPSRLIKLIGPDREIFLKGRQCENQGLGIGAYGYYRRVVESQKNRILEEIKKIAQKEKMNDEKILLIERAIAENQFSKAVETVQRAIPESILMNGHNPLKILHNALSEGLHSHSDEQCLILAQSIRVVLIELSDRISSALKDERELKQALNALLNKKHSNP</sequence>
<evidence type="ECO:0000313" key="1">
    <source>
        <dbReference type="EMBL" id="EKR98067.1"/>
    </source>
</evidence>
<reference evidence="1 2" key="1">
    <citation type="journal article" date="2014" name="Int. J. Syst. Evol. Microbiol.">
        <title>Leptospira mayottensis sp. nov., a pathogenic species of the genus Leptospira isolated from humans.</title>
        <authorList>
            <person name="Bourhy P."/>
            <person name="Collet L."/>
            <person name="Brisse S."/>
            <person name="Picardeau M."/>
        </authorList>
    </citation>
    <scope>NUCLEOTIDE SEQUENCE [LARGE SCALE GENOMIC DNA]</scope>
    <source>
        <strain evidence="1 2">200901122</strain>
    </source>
</reference>
<proteinExistence type="predicted"/>
<dbReference type="RefSeq" id="WP_002746312.1">
    <property type="nucleotide sequence ID" value="NZ_AKWM02000084.1"/>
</dbReference>
<dbReference type="EMBL" id="AKWM02000084">
    <property type="protein sequence ID" value="EKR98067.1"/>
    <property type="molecule type" value="Genomic_DNA"/>
</dbReference>
<protein>
    <submittedName>
        <fullName evidence="1">Uncharacterized protein</fullName>
    </submittedName>
</protein>
<name>A0AA87SX88_9LEPT</name>
<comment type="caution">
    <text evidence="1">The sequence shown here is derived from an EMBL/GenBank/DDBJ whole genome shotgun (WGS) entry which is preliminary data.</text>
</comment>
<dbReference type="AlphaFoldDB" id="A0AA87SX88"/>
<evidence type="ECO:0000313" key="2">
    <source>
        <dbReference type="Proteomes" id="UP000001343"/>
    </source>
</evidence>
<gene>
    <name evidence="1" type="ORF">LEP1GSC125_1530</name>
</gene>
<accession>A0AA87SX88</accession>